<dbReference type="PANTHER" id="PTHR47425:SF2">
    <property type="entry name" value="FARB-RELATED"/>
    <property type="match status" value="1"/>
</dbReference>
<reference evidence="1 2" key="1">
    <citation type="submission" date="2020-05" db="EMBL/GenBank/DDBJ databases">
        <title>Identification and distribution of gene clusters putatively required for synthesis of sphingolipid metabolism inhibitors in phylogenetically diverse species of the filamentous fungus Fusarium.</title>
        <authorList>
            <person name="Kim H.-S."/>
            <person name="Busman M."/>
            <person name="Brown D.W."/>
            <person name="Divon H."/>
            <person name="Uhlig S."/>
            <person name="Proctor R.H."/>
        </authorList>
    </citation>
    <scope>NUCLEOTIDE SEQUENCE [LARGE SCALE GENOMIC DNA]</scope>
    <source>
        <strain evidence="1 2">NRRL 53147</strain>
    </source>
</reference>
<gene>
    <name evidence="1" type="ORF">FMEXI_14017</name>
</gene>
<evidence type="ECO:0000313" key="1">
    <source>
        <dbReference type="EMBL" id="KAF5529705.1"/>
    </source>
</evidence>
<dbReference type="PANTHER" id="PTHR47425">
    <property type="entry name" value="FARB-RELATED"/>
    <property type="match status" value="1"/>
</dbReference>
<comment type="caution">
    <text evidence="1">The sequence shown here is derived from an EMBL/GenBank/DDBJ whole genome shotgun (WGS) entry which is preliminary data.</text>
</comment>
<name>A0A8H5MIX5_9HYPO</name>
<keyword evidence="2" id="KW-1185">Reference proteome</keyword>
<dbReference type="EMBL" id="JAAOAM010000543">
    <property type="protein sequence ID" value="KAF5529705.1"/>
    <property type="molecule type" value="Genomic_DNA"/>
</dbReference>
<dbReference type="AlphaFoldDB" id="A0A8H5MIX5"/>
<accession>A0A8H5MIX5</accession>
<organism evidence="1 2">
    <name type="scientific">Fusarium mexicanum</name>
    <dbReference type="NCBI Taxonomy" id="751941"/>
    <lineage>
        <taxon>Eukaryota</taxon>
        <taxon>Fungi</taxon>
        <taxon>Dikarya</taxon>
        <taxon>Ascomycota</taxon>
        <taxon>Pezizomycotina</taxon>
        <taxon>Sordariomycetes</taxon>
        <taxon>Hypocreomycetidae</taxon>
        <taxon>Hypocreales</taxon>
        <taxon>Nectriaceae</taxon>
        <taxon>Fusarium</taxon>
        <taxon>Fusarium fujikuroi species complex</taxon>
    </lineage>
</organism>
<proteinExistence type="predicted"/>
<evidence type="ECO:0000313" key="2">
    <source>
        <dbReference type="Proteomes" id="UP000522262"/>
    </source>
</evidence>
<sequence length="507" mass="56546">MFGLEPDDVHYLESRNCLSVPTPDALDHFIREYFRHVHPGLPLLDEAQFWAVYSGDKMPYGGPTISLFLLQAMLFTSCSAIRPVLDVEVSWVHLQAQRKRELLSSGQALDHLTERDFAKEIHGSQVYSSQTKRSLVQLFISLCELAIPFTSVVQTVYGMGQSAVDAITPMIDNQAQIKESIRFCETSLDAWFDNATIQFPTPAGITSTEKSLVLYTNLMYIYYYSARVALYQYEAFVVSLTSPGAGMDDKLHQTRLQLEDATLGITDNLKELVQLKVSRFLPISIIAYAALPLVLHILDVKLAKLPSQTARKQGRLNIYMETMKGLENLYDGVDDVWTFIRAAIDSATSGTSDSCSPRTDSVPSSALCSKPSTSIQGADDWGKFLLQEPILYFRLSRTIDLSLSVGCYAEDSSLSLLLATAQYTSPSLVFLDVEVPAENQTSAISCEKVYADEKGNTEVEDDCAKGADMFDKIGYLDEYELGMESFQTPQFLDMFELELEDAFNNAK</sequence>
<dbReference type="InterPro" id="IPR052761">
    <property type="entry name" value="Fungal_Detox/Toxin_TFs"/>
</dbReference>
<dbReference type="CDD" id="cd12148">
    <property type="entry name" value="fungal_TF_MHR"/>
    <property type="match status" value="1"/>
</dbReference>
<dbReference type="Proteomes" id="UP000522262">
    <property type="component" value="Unassembled WGS sequence"/>
</dbReference>
<protein>
    <submittedName>
        <fullName evidence="1">Cutinase transcription factor 1 beta</fullName>
    </submittedName>
</protein>